<gene>
    <name evidence="1" type="ORF">MENT_LOCUS48976</name>
</gene>
<dbReference type="EMBL" id="CAJEWN010001251">
    <property type="protein sequence ID" value="CAD2195860.1"/>
    <property type="molecule type" value="Genomic_DNA"/>
</dbReference>
<accession>A0A6V7X943</accession>
<organism evidence="1 2">
    <name type="scientific">Meloidogyne enterolobii</name>
    <name type="common">Root-knot nematode worm</name>
    <name type="synonym">Meloidogyne mayaguensis</name>
    <dbReference type="NCBI Taxonomy" id="390850"/>
    <lineage>
        <taxon>Eukaryota</taxon>
        <taxon>Metazoa</taxon>
        <taxon>Ecdysozoa</taxon>
        <taxon>Nematoda</taxon>
        <taxon>Chromadorea</taxon>
        <taxon>Rhabditida</taxon>
        <taxon>Tylenchina</taxon>
        <taxon>Tylenchomorpha</taxon>
        <taxon>Tylenchoidea</taxon>
        <taxon>Meloidogynidae</taxon>
        <taxon>Meloidogyninae</taxon>
        <taxon>Meloidogyne</taxon>
    </lineage>
</organism>
<dbReference type="InterPro" id="IPR043519">
    <property type="entry name" value="NT_sf"/>
</dbReference>
<proteinExistence type="predicted"/>
<dbReference type="OrthoDB" id="5901513at2759"/>
<dbReference type="AlphaFoldDB" id="A0A6V7X943"/>
<name>A0A6V7X943_MELEN</name>
<sequence>MNKKLLQKEIKEREEKHLKWDAHKKALNDFVLFIYNWHPSVENLKRIFGRVPIIGLKFGGFEFDLLFVTLEANTIDKYFKEENSLTVTQVDEAIKELTKNIRDIDKLSPKRRGMVFTLSGSILYNDKIFKNKILGLIL</sequence>
<evidence type="ECO:0000313" key="1">
    <source>
        <dbReference type="EMBL" id="CAD2195860.1"/>
    </source>
</evidence>
<evidence type="ECO:0000313" key="2">
    <source>
        <dbReference type="Proteomes" id="UP000580250"/>
    </source>
</evidence>
<comment type="caution">
    <text evidence="1">The sequence shown here is derived from an EMBL/GenBank/DDBJ whole genome shotgun (WGS) entry which is preliminary data.</text>
</comment>
<dbReference type="Gene3D" id="3.30.460.10">
    <property type="entry name" value="Beta Polymerase, domain 2"/>
    <property type="match status" value="1"/>
</dbReference>
<reference evidence="1 2" key="1">
    <citation type="submission" date="2020-08" db="EMBL/GenBank/DDBJ databases">
        <authorList>
            <person name="Koutsovoulos G."/>
            <person name="Danchin GJ E."/>
        </authorList>
    </citation>
    <scope>NUCLEOTIDE SEQUENCE [LARGE SCALE GENOMIC DNA]</scope>
</reference>
<dbReference type="Proteomes" id="UP000580250">
    <property type="component" value="Unassembled WGS sequence"/>
</dbReference>
<protein>
    <submittedName>
        <fullName evidence="1">Uncharacterized protein</fullName>
    </submittedName>
</protein>